<dbReference type="PROSITE" id="PS50943">
    <property type="entry name" value="HTH_CROC1"/>
    <property type="match status" value="1"/>
</dbReference>
<accession>R4KBI2</accession>
<proteinExistence type="predicted"/>
<dbReference type="SMART" id="SM00530">
    <property type="entry name" value="HTH_XRE"/>
    <property type="match status" value="1"/>
</dbReference>
<sequence>MLQSQIRKLRMEAGLQPEEAMEKLKISYSFLNKIELGDRRPGRDLIKRMSKVYGCSVDIIYNAIDEGVCQKC</sequence>
<dbReference type="CDD" id="cd00093">
    <property type="entry name" value="HTH_XRE"/>
    <property type="match status" value="1"/>
</dbReference>
<dbReference type="HOGENOM" id="CLU_066192_44_5_9"/>
<dbReference type="InterPro" id="IPR001387">
    <property type="entry name" value="Cro/C1-type_HTH"/>
</dbReference>
<reference evidence="2 3" key="1">
    <citation type="submission" date="2012-01" db="EMBL/GenBank/DDBJ databases">
        <title>Complete sequence of chromosome of Clostridium pasteurianum BC1.</title>
        <authorList>
            <consortium name="US DOE Joint Genome Institute"/>
            <person name="Lucas S."/>
            <person name="Han J."/>
            <person name="Lapidus A."/>
            <person name="Cheng J.-F."/>
            <person name="Goodwin L."/>
            <person name="Pitluck S."/>
            <person name="Peters L."/>
            <person name="Mikhailova N."/>
            <person name="Teshima H."/>
            <person name="Detter J.C."/>
            <person name="Han C."/>
            <person name="Tapia R."/>
            <person name="Land M."/>
            <person name="Hauser L."/>
            <person name="Kyrpides N."/>
            <person name="Ivanova N."/>
            <person name="Pagani I."/>
            <person name="Dunn J."/>
            <person name="Taghavi S."/>
            <person name="Francis A."/>
            <person name="van der Lelie D."/>
            <person name="Woyke T."/>
        </authorList>
    </citation>
    <scope>NUCLEOTIDE SEQUENCE [LARGE SCALE GENOMIC DNA]</scope>
    <source>
        <strain evidence="2 3">BC1</strain>
    </source>
</reference>
<dbReference type="GO" id="GO:0003677">
    <property type="term" value="F:DNA binding"/>
    <property type="evidence" value="ECO:0007669"/>
    <property type="project" value="InterPro"/>
</dbReference>
<organism evidence="2 3">
    <name type="scientific">Clostridium pasteurianum BC1</name>
    <dbReference type="NCBI Taxonomy" id="86416"/>
    <lineage>
        <taxon>Bacteria</taxon>
        <taxon>Bacillati</taxon>
        <taxon>Bacillota</taxon>
        <taxon>Clostridia</taxon>
        <taxon>Eubacteriales</taxon>
        <taxon>Clostridiaceae</taxon>
        <taxon>Clostridium</taxon>
    </lineage>
</organism>
<dbReference type="PATRIC" id="fig|86416.3.peg.4329"/>
<gene>
    <name evidence="2" type="ORF">Clopa_4317</name>
</gene>
<dbReference type="EMBL" id="CP003261">
    <property type="protein sequence ID" value="AGK99036.1"/>
    <property type="molecule type" value="Genomic_DNA"/>
</dbReference>
<evidence type="ECO:0000313" key="3">
    <source>
        <dbReference type="Proteomes" id="UP000013523"/>
    </source>
</evidence>
<dbReference type="Proteomes" id="UP000013523">
    <property type="component" value="Chromosome"/>
</dbReference>
<dbReference type="InterPro" id="IPR010982">
    <property type="entry name" value="Lambda_DNA-bd_dom_sf"/>
</dbReference>
<dbReference type="KEGG" id="cpas:Clopa_4317"/>
<dbReference type="AlphaFoldDB" id="R4KBI2"/>
<evidence type="ECO:0000313" key="2">
    <source>
        <dbReference type="EMBL" id="AGK99036.1"/>
    </source>
</evidence>
<evidence type="ECO:0000259" key="1">
    <source>
        <dbReference type="PROSITE" id="PS50943"/>
    </source>
</evidence>
<feature type="domain" description="HTH cro/C1-type" evidence="1">
    <location>
        <begin position="6"/>
        <end position="60"/>
    </location>
</feature>
<name>R4KBI2_CLOPA</name>
<dbReference type="SUPFAM" id="SSF47413">
    <property type="entry name" value="lambda repressor-like DNA-binding domains"/>
    <property type="match status" value="1"/>
</dbReference>
<dbReference type="Pfam" id="PF01381">
    <property type="entry name" value="HTH_3"/>
    <property type="match status" value="1"/>
</dbReference>
<dbReference type="Gene3D" id="1.10.260.40">
    <property type="entry name" value="lambda repressor-like DNA-binding domains"/>
    <property type="match status" value="1"/>
</dbReference>
<protein>
    <submittedName>
        <fullName evidence="2">Helix-turn-helix protein</fullName>
    </submittedName>
</protein>
<dbReference type="STRING" id="86416.Clopa_4317"/>
<keyword evidence="3" id="KW-1185">Reference proteome</keyword>
<dbReference type="RefSeq" id="WP_015617310.1">
    <property type="nucleotide sequence ID" value="NC_021182.1"/>
</dbReference>